<comment type="caution">
    <text evidence="2">The sequence shown here is derived from an EMBL/GenBank/DDBJ whole genome shotgun (WGS) entry which is preliminary data.</text>
</comment>
<feature type="non-terminal residue" evidence="2">
    <location>
        <position position="73"/>
    </location>
</feature>
<evidence type="ECO:0000256" key="1">
    <source>
        <dbReference type="SAM" id="MobiDB-lite"/>
    </source>
</evidence>
<keyword evidence="3" id="KW-1185">Reference proteome</keyword>
<feature type="compositionally biased region" description="Gly residues" evidence="1">
    <location>
        <begin position="33"/>
        <end position="61"/>
    </location>
</feature>
<feature type="compositionally biased region" description="Basic residues" evidence="1">
    <location>
        <begin position="17"/>
        <end position="27"/>
    </location>
</feature>
<dbReference type="Proteomes" id="UP000320888">
    <property type="component" value="Unassembled WGS sequence"/>
</dbReference>
<sequence length="73" mass="7648">MRREPRDEEADGNAAFRRTRQGARSVHHRLEWGTGGRTFAGGAGGRGGAGVPGRGGRGPGRARGVVEPDRRGA</sequence>
<evidence type="ECO:0000313" key="2">
    <source>
        <dbReference type="EMBL" id="TSB36034.1"/>
    </source>
</evidence>
<dbReference type="EMBL" id="VKLS01000289">
    <property type="protein sequence ID" value="TSB36034.1"/>
    <property type="molecule type" value="Genomic_DNA"/>
</dbReference>
<reference evidence="2 3" key="1">
    <citation type="submission" date="2019-07" db="EMBL/GenBank/DDBJ databases">
        <title>Draft genome for Streptomyces benahoarensis MZ03-48.</title>
        <authorList>
            <person name="Gonzalez-Pimentel J.L."/>
        </authorList>
    </citation>
    <scope>NUCLEOTIDE SEQUENCE [LARGE SCALE GENOMIC DNA]</scope>
    <source>
        <strain evidence="2 3">MZ03-48</strain>
    </source>
</reference>
<protein>
    <submittedName>
        <fullName evidence="2">Uncharacterized protein</fullName>
    </submittedName>
</protein>
<feature type="region of interest" description="Disordered" evidence="1">
    <location>
        <begin position="1"/>
        <end position="73"/>
    </location>
</feature>
<feature type="compositionally biased region" description="Basic and acidic residues" evidence="1">
    <location>
        <begin position="64"/>
        <end position="73"/>
    </location>
</feature>
<gene>
    <name evidence="2" type="ORF">FNZ23_20280</name>
</gene>
<dbReference type="AlphaFoldDB" id="A0A553Z3Q6"/>
<name>A0A553Z3Q6_9ACTN</name>
<organism evidence="2 3">
    <name type="scientific">Streptomyces benahoarensis</name>
    <dbReference type="NCBI Taxonomy" id="2595054"/>
    <lineage>
        <taxon>Bacteria</taxon>
        <taxon>Bacillati</taxon>
        <taxon>Actinomycetota</taxon>
        <taxon>Actinomycetes</taxon>
        <taxon>Kitasatosporales</taxon>
        <taxon>Streptomycetaceae</taxon>
        <taxon>Streptomyces</taxon>
    </lineage>
</organism>
<accession>A0A553Z3Q6</accession>
<proteinExistence type="predicted"/>
<evidence type="ECO:0000313" key="3">
    <source>
        <dbReference type="Proteomes" id="UP000320888"/>
    </source>
</evidence>